<dbReference type="Pfam" id="PF13091">
    <property type="entry name" value="PLDc_2"/>
    <property type="match status" value="1"/>
</dbReference>
<organism evidence="2 3">
    <name type="scientific">Hyaloscypha bicolor E</name>
    <dbReference type="NCBI Taxonomy" id="1095630"/>
    <lineage>
        <taxon>Eukaryota</taxon>
        <taxon>Fungi</taxon>
        <taxon>Dikarya</taxon>
        <taxon>Ascomycota</taxon>
        <taxon>Pezizomycotina</taxon>
        <taxon>Leotiomycetes</taxon>
        <taxon>Helotiales</taxon>
        <taxon>Hyaloscyphaceae</taxon>
        <taxon>Hyaloscypha</taxon>
        <taxon>Hyaloscypha bicolor</taxon>
    </lineage>
</organism>
<feature type="domain" description="PLD phosphodiesterase" evidence="1">
    <location>
        <begin position="403"/>
        <end position="425"/>
    </location>
</feature>
<name>A0A2J6TIQ4_9HELO</name>
<accession>A0A2J6TIQ4</accession>
<dbReference type="EMBL" id="KZ613783">
    <property type="protein sequence ID" value="PMD62902.1"/>
    <property type="molecule type" value="Genomic_DNA"/>
</dbReference>
<gene>
    <name evidence="2" type="ORF">K444DRAFT_610923</name>
</gene>
<protein>
    <recommendedName>
        <fullName evidence="1">PLD phosphodiesterase domain-containing protein</fullName>
    </recommendedName>
</protein>
<dbReference type="AlphaFoldDB" id="A0A2J6TIQ4"/>
<dbReference type="GO" id="GO:0032049">
    <property type="term" value="P:cardiolipin biosynthetic process"/>
    <property type="evidence" value="ECO:0007669"/>
    <property type="project" value="UniProtKB-ARBA"/>
</dbReference>
<feature type="domain" description="PLD phosphodiesterase" evidence="1">
    <location>
        <begin position="161"/>
        <end position="188"/>
    </location>
</feature>
<dbReference type="InterPro" id="IPR025202">
    <property type="entry name" value="PLD-like_dom"/>
</dbReference>
<keyword evidence="3" id="KW-1185">Reference proteome</keyword>
<dbReference type="RefSeq" id="XP_024739806.1">
    <property type="nucleotide sequence ID" value="XM_024879847.1"/>
</dbReference>
<proteinExistence type="predicted"/>
<dbReference type="PANTHER" id="PTHR21248:SF11">
    <property type="entry name" value="PLD PHOSPHODIESTERASE DOMAIN-CONTAINING PROTEIN"/>
    <property type="match status" value="1"/>
</dbReference>
<dbReference type="InParanoid" id="A0A2J6TIQ4"/>
<sequence length="461" mass="51021">MTSPPHEALIDTWLLDLKSHADINQHDDPNYWATNPSNLITTSHPVHFSLGTGSHVLSSALSTCASTEKELIIVTCFWAKSRSQQDLSSLLLKLSGKAISQNRKIQVRLCLSSYSLFQKLFQTSSLDGKIYPPSTWLGLGLPHPEELTGLEMVVKSVFVRPFGIIHPKFILVDRKIAFMPSCNVSWEDWFEGCIEMRGDITLKLYDFWAAFWGRGGTGLLSVPADSTSSEPTAAKAAVVTSLIKQISFPQDTPSIQTILLPSPHHANRILHPFSSSAPPPTPLNTFILHILNTATKSIFIQTPNLTCSPLISALFSALERGTDVHLITSSRLMILEQLVTAGTITEFEIWKFRRRYSRMLKTYDLSFKNPDLENPPVTPGVFKVGYFRKREGGEGGEEPVKSHLKMVVVDGEITVLGSGNMDRASWFTSQELGVALLGRAVAERIRAAVDEGLEGRVVYVC</sequence>
<dbReference type="SMART" id="SM00155">
    <property type="entry name" value="PLDc"/>
    <property type="match status" value="2"/>
</dbReference>
<dbReference type="CDD" id="cd00138">
    <property type="entry name" value="PLDc_SF"/>
    <property type="match status" value="1"/>
</dbReference>
<dbReference type="Proteomes" id="UP000235371">
    <property type="component" value="Unassembled WGS sequence"/>
</dbReference>
<dbReference type="STRING" id="1095630.A0A2J6TIQ4"/>
<dbReference type="Gene3D" id="3.30.870.10">
    <property type="entry name" value="Endonuclease Chain A"/>
    <property type="match status" value="2"/>
</dbReference>
<reference evidence="2 3" key="1">
    <citation type="submission" date="2016-04" db="EMBL/GenBank/DDBJ databases">
        <title>A degradative enzymes factory behind the ericoid mycorrhizal symbiosis.</title>
        <authorList>
            <consortium name="DOE Joint Genome Institute"/>
            <person name="Martino E."/>
            <person name="Morin E."/>
            <person name="Grelet G."/>
            <person name="Kuo A."/>
            <person name="Kohler A."/>
            <person name="Daghino S."/>
            <person name="Barry K."/>
            <person name="Choi C."/>
            <person name="Cichocki N."/>
            <person name="Clum A."/>
            <person name="Copeland A."/>
            <person name="Hainaut M."/>
            <person name="Haridas S."/>
            <person name="Labutti K."/>
            <person name="Lindquist E."/>
            <person name="Lipzen A."/>
            <person name="Khouja H.-R."/>
            <person name="Murat C."/>
            <person name="Ohm R."/>
            <person name="Olson A."/>
            <person name="Spatafora J."/>
            <person name="Veneault-Fourrey C."/>
            <person name="Henrissat B."/>
            <person name="Grigoriev I."/>
            <person name="Martin F."/>
            <person name="Perotto S."/>
        </authorList>
    </citation>
    <scope>NUCLEOTIDE SEQUENCE [LARGE SCALE GENOMIC DNA]</scope>
    <source>
        <strain evidence="2 3">E</strain>
    </source>
</reference>
<dbReference type="PANTHER" id="PTHR21248">
    <property type="entry name" value="CARDIOLIPIN SYNTHASE"/>
    <property type="match status" value="1"/>
</dbReference>
<dbReference type="OrthoDB" id="2958217at2759"/>
<dbReference type="GO" id="GO:0030572">
    <property type="term" value="F:phosphatidyltransferase activity"/>
    <property type="evidence" value="ECO:0007669"/>
    <property type="project" value="UniProtKB-ARBA"/>
</dbReference>
<dbReference type="PROSITE" id="PS50035">
    <property type="entry name" value="PLD"/>
    <property type="match status" value="2"/>
</dbReference>
<dbReference type="SUPFAM" id="SSF56024">
    <property type="entry name" value="Phospholipase D/nuclease"/>
    <property type="match status" value="2"/>
</dbReference>
<evidence type="ECO:0000259" key="1">
    <source>
        <dbReference type="PROSITE" id="PS50035"/>
    </source>
</evidence>
<evidence type="ECO:0000313" key="2">
    <source>
        <dbReference type="EMBL" id="PMD62902.1"/>
    </source>
</evidence>
<dbReference type="GeneID" id="36587924"/>
<evidence type="ECO:0000313" key="3">
    <source>
        <dbReference type="Proteomes" id="UP000235371"/>
    </source>
</evidence>
<dbReference type="InterPro" id="IPR001736">
    <property type="entry name" value="PLipase_D/transphosphatidylase"/>
</dbReference>